<name>X0TTT2_9ZZZZ</name>
<dbReference type="EMBL" id="BARS01018667">
    <property type="protein sequence ID" value="GAF96968.1"/>
    <property type="molecule type" value="Genomic_DNA"/>
</dbReference>
<protein>
    <submittedName>
        <fullName evidence="1">Uncharacterized protein</fullName>
    </submittedName>
</protein>
<proteinExistence type="predicted"/>
<evidence type="ECO:0000313" key="1">
    <source>
        <dbReference type="EMBL" id="GAF96968.1"/>
    </source>
</evidence>
<accession>X0TTT2</accession>
<reference evidence="1" key="1">
    <citation type="journal article" date="2014" name="Front. Microbiol.">
        <title>High frequency of phylogenetically diverse reductive dehalogenase-homologous genes in deep subseafloor sedimentary metagenomes.</title>
        <authorList>
            <person name="Kawai M."/>
            <person name="Futagami T."/>
            <person name="Toyoda A."/>
            <person name="Takaki Y."/>
            <person name="Nishi S."/>
            <person name="Hori S."/>
            <person name="Arai W."/>
            <person name="Tsubouchi T."/>
            <person name="Morono Y."/>
            <person name="Uchiyama I."/>
            <person name="Ito T."/>
            <person name="Fujiyama A."/>
            <person name="Inagaki F."/>
            <person name="Takami H."/>
        </authorList>
    </citation>
    <scope>NUCLEOTIDE SEQUENCE</scope>
    <source>
        <strain evidence="1">Expedition CK06-06</strain>
    </source>
</reference>
<gene>
    <name evidence="1" type="ORF">S01H1_30343</name>
</gene>
<feature type="non-terminal residue" evidence="1">
    <location>
        <position position="1"/>
    </location>
</feature>
<organism evidence="1">
    <name type="scientific">marine sediment metagenome</name>
    <dbReference type="NCBI Taxonomy" id="412755"/>
    <lineage>
        <taxon>unclassified sequences</taxon>
        <taxon>metagenomes</taxon>
        <taxon>ecological metagenomes</taxon>
    </lineage>
</organism>
<comment type="caution">
    <text evidence="1">The sequence shown here is derived from an EMBL/GenBank/DDBJ whole genome shotgun (WGS) entry which is preliminary data.</text>
</comment>
<sequence>SPFDLYNYDYIDNGHGPFSFIEKLVNHYCENHRDKVHKLLKEYICKFVVPEWLELNELTKERRKP</sequence>
<dbReference type="AlphaFoldDB" id="X0TTT2"/>